<dbReference type="AlphaFoldDB" id="W2TCY9"/>
<evidence type="ECO:0000313" key="2">
    <source>
        <dbReference type="Proteomes" id="UP000053676"/>
    </source>
</evidence>
<evidence type="ECO:0000313" key="1">
    <source>
        <dbReference type="EMBL" id="ETN79061.1"/>
    </source>
</evidence>
<proteinExistence type="predicted"/>
<protein>
    <submittedName>
        <fullName evidence="1">Uncharacterized protein</fullName>
    </submittedName>
</protein>
<dbReference type="KEGG" id="nai:NECAME_10063"/>
<keyword evidence="2" id="KW-1185">Reference proteome</keyword>
<name>W2TCY9_NECAM</name>
<accession>W2TCY9</accession>
<reference evidence="2" key="1">
    <citation type="journal article" date="2014" name="Nat. Genet.">
        <title>Genome of the human hookworm Necator americanus.</title>
        <authorList>
            <person name="Tang Y.T."/>
            <person name="Gao X."/>
            <person name="Rosa B.A."/>
            <person name="Abubucker S."/>
            <person name="Hallsworth-Pepin K."/>
            <person name="Martin J."/>
            <person name="Tyagi R."/>
            <person name="Heizer E."/>
            <person name="Zhang X."/>
            <person name="Bhonagiri-Palsikar V."/>
            <person name="Minx P."/>
            <person name="Warren W.C."/>
            <person name="Wang Q."/>
            <person name="Zhan B."/>
            <person name="Hotez P.J."/>
            <person name="Sternberg P.W."/>
            <person name="Dougall A."/>
            <person name="Gaze S.T."/>
            <person name="Mulvenna J."/>
            <person name="Sotillo J."/>
            <person name="Ranganathan S."/>
            <person name="Rabelo E.M."/>
            <person name="Wilson R.K."/>
            <person name="Felgner P.L."/>
            <person name="Bethony J."/>
            <person name="Hawdon J.M."/>
            <person name="Gasser R.B."/>
            <person name="Loukas A."/>
            <person name="Mitreva M."/>
        </authorList>
    </citation>
    <scope>NUCLEOTIDE SEQUENCE [LARGE SCALE GENOMIC DNA]</scope>
</reference>
<dbReference type="EMBL" id="KI659673">
    <property type="protein sequence ID" value="ETN79061.1"/>
    <property type="molecule type" value="Genomic_DNA"/>
</dbReference>
<sequence>MVVVEADEKERFAVADLPVDQKLLFFVALIRQASLLLLLQFPRRPYQNQLQVSGPVKKRTWILTNRLNLHLALVLLNWTKKIRIRTFCELISRR</sequence>
<gene>
    <name evidence="1" type="ORF">NECAME_10063</name>
</gene>
<dbReference type="Proteomes" id="UP000053676">
    <property type="component" value="Unassembled WGS sequence"/>
</dbReference>
<organism evidence="1 2">
    <name type="scientific">Necator americanus</name>
    <name type="common">Human hookworm</name>
    <dbReference type="NCBI Taxonomy" id="51031"/>
    <lineage>
        <taxon>Eukaryota</taxon>
        <taxon>Metazoa</taxon>
        <taxon>Ecdysozoa</taxon>
        <taxon>Nematoda</taxon>
        <taxon>Chromadorea</taxon>
        <taxon>Rhabditida</taxon>
        <taxon>Rhabditina</taxon>
        <taxon>Rhabditomorpha</taxon>
        <taxon>Strongyloidea</taxon>
        <taxon>Ancylostomatidae</taxon>
        <taxon>Bunostominae</taxon>
        <taxon>Necator</taxon>
    </lineage>
</organism>